<proteinExistence type="predicted"/>
<protein>
    <submittedName>
        <fullName evidence="1">Uncharacterized protein</fullName>
    </submittedName>
</protein>
<evidence type="ECO:0000313" key="2">
    <source>
        <dbReference type="Proteomes" id="UP000692954"/>
    </source>
</evidence>
<evidence type="ECO:0000313" key="1">
    <source>
        <dbReference type="EMBL" id="CAD8058801.1"/>
    </source>
</evidence>
<organism evidence="1 2">
    <name type="scientific">Paramecium sonneborni</name>
    <dbReference type="NCBI Taxonomy" id="65129"/>
    <lineage>
        <taxon>Eukaryota</taxon>
        <taxon>Sar</taxon>
        <taxon>Alveolata</taxon>
        <taxon>Ciliophora</taxon>
        <taxon>Intramacronucleata</taxon>
        <taxon>Oligohymenophorea</taxon>
        <taxon>Peniculida</taxon>
        <taxon>Parameciidae</taxon>
        <taxon>Paramecium</taxon>
    </lineage>
</organism>
<keyword evidence="2" id="KW-1185">Reference proteome</keyword>
<accession>A0A8S1KWL8</accession>
<name>A0A8S1KWL8_9CILI</name>
<dbReference type="AlphaFoldDB" id="A0A8S1KWL8"/>
<dbReference type="EMBL" id="CAJJDN010000012">
    <property type="protein sequence ID" value="CAD8058801.1"/>
    <property type="molecule type" value="Genomic_DNA"/>
</dbReference>
<gene>
    <name evidence="1" type="ORF">PSON_ATCC_30995.1.T0120421</name>
</gene>
<reference evidence="1" key="1">
    <citation type="submission" date="2021-01" db="EMBL/GenBank/DDBJ databases">
        <authorList>
            <consortium name="Genoscope - CEA"/>
            <person name="William W."/>
        </authorList>
    </citation>
    <scope>NUCLEOTIDE SEQUENCE</scope>
</reference>
<comment type="caution">
    <text evidence="1">The sequence shown here is derived from an EMBL/GenBank/DDBJ whole genome shotgun (WGS) entry which is preliminary data.</text>
</comment>
<sequence>MYQNSVEFAHIEKVQNYRYKGMELKMYGRQDNLIQNLNRLNVNSVLIDLKCELKQQIEQIQRDYSKVLITLISGFLPYLQNPNYQIQVH</sequence>
<dbReference type="Proteomes" id="UP000692954">
    <property type="component" value="Unassembled WGS sequence"/>
</dbReference>